<dbReference type="EMBL" id="NKXS01005244">
    <property type="protein sequence ID" value="PIN04201.1"/>
    <property type="molecule type" value="Genomic_DNA"/>
</dbReference>
<reference evidence="2" key="1">
    <citation type="journal article" date="2018" name="Gigascience">
        <title>Genome assembly of the Pink Ipe (Handroanthus impetiginosus, Bignoniaceae), a highly valued, ecologically keystone Neotropical timber forest tree.</title>
        <authorList>
            <person name="Silva-Junior O.B."/>
            <person name="Grattapaglia D."/>
            <person name="Novaes E."/>
            <person name="Collevatti R.G."/>
        </authorList>
    </citation>
    <scope>NUCLEOTIDE SEQUENCE [LARGE SCALE GENOMIC DNA]</scope>
    <source>
        <strain evidence="2">cv. UFG-1</strain>
    </source>
</reference>
<dbReference type="AlphaFoldDB" id="A0A2G9GFZ0"/>
<sequence length="99" mass="11460">MRSFGKLQNALLRLEVLYLPRFFNLNLRASISQQIKQEISTPVMVEISINFPALPCFFFLNTSPSIKIFYRTSYSSYHISISRTIHVGSAFCRCYQVLS</sequence>
<organism evidence="1 2">
    <name type="scientific">Handroanthus impetiginosus</name>
    <dbReference type="NCBI Taxonomy" id="429701"/>
    <lineage>
        <taxon>Eukaryota</taxon>
        <taxon>Viridiplantae</taxon>
        <taxon>Streptophyta</taxon>
        <taxon>Embryophyta</taxon>
        <taxon>Tracheophyta</taxon>
        <taxon>Spermatophyta</taxon>
        <taxon>Magnoliopsida</taxon>
        <taxon>eudicotyledons</taxon>
        <taxon>Gunneridae</taxon>
        <taxon>Pentapetalae</taxon>
        <taxon>asterids</taxon>
        <taxon>lamiids</taxon>
        <taxon>Lamiales</taxon>
        <taxon>Bignoniaceae</taxon>
        <taxon>Crescentiina</taxon>
        <taxon>Tabebuia alliance</taxon>
        <taxon>Handroanthus</taxon>
    </lineage>
</organism>
<gene>
    <name evidence="1" type="ORF">CDL12_23266</name>
</gene>
<protein>
    <submittedName>
        <fullName evidence="1">Uncharacterized protein</fullName>
    </submittedName>
</protein>
<evidence type="ECO:0000313" key="2">
    <source>
        <dbReference type="Proteomes" id="UP000231279"/>
    </source>
</evidence>
<dbReference type="Proteomes" id="UP000231279">
    <property type="component" value="Unassembled WGS sequence"/>
</dbReference>
<name>A0A2G9GFZ0_9LAMI</name>
<proteinExistence type="predicted"/>
<keyword evidence="2" id="KW-1185">Reference proteome</keyword>
<accession>A0A2G9GFZ0</accession>
<comment type="caution">
    <text evidence="1">The sequence shown here is derived from an EMBL/GenBank/DDBJ whole genome shotgun (WGS) entry which is preliminary data.</text>
</comment>
<evidence type="ECO:0000313" key="1">
    <source>
        <dbReference type="EMBL" id="PIN04201.1"/>
    </source>
</evidence>